<accession>A0AA37N7J1</accession>
<dbReference type="EMBL" id="BQNJ01000001">
    <property type="protein sequence ID" value="GKH00821.1"/>
    <property type="molecule type" value="Genomic_DNA"/>
</dbReference>
<keyword evidence="2" id="KW-0812">Transmembrane</keyword>
<feature type="compositionally biased region" description="Basic residues" evidence="1">
    <location>
        <begin position="152"/>
        <end position="164"/>
    </location>
</feature>
<feature type="compositionally biased region" description="Basic residues" evidence="1">
    <location>
        <begin position="122"/>
        <end position="133"/>
    </location>
</feature>
<keyword evidence="2" id="KW-1133">Transmembrane helix</keyword>
<feature type="compositionally biased region" description="Basic and acidic residues" evidence="1">
    <location>
        <begin position="165"/>
        <end position="174"/>
    </location>
</feature>
<evidence type="ECO:0008006" key="5">
    <source>
        <dbReference type="Google" id="ProtNLM"/>
    </source>
</evidence>
<dbReference type="AlphaFoldDB" id="A0AA37N7J1"/>
<evidence type="ECO:0000256" key="1">
    <source>
        <dbReference type="SAM" id="MobiDB-lite"/>
    </source>
</evidence>
<feature type="transmembrane region" description="Helical" evidence="2">
    <location>
        <begin position="32"/>
        <end position="51"/>
    </location>
</feature>
<feature type="transmembrane region" description="Helical" evidence="2">
    <location>
        <begin position="57"/>
        <end position="88"/>
    </location>
</feature>
<gene>
    <name evidence="3" type="ORF">CE91St55_28020</name>
</gene>
<evidence type="ECO:0000313" key="4">
    <source>
        <dbReference type="Proteomes" id="UP001055091"/>
    </source>
</evidence>
<comment type="caution">
    <text evidence="3">The sequence shown here is derived from an EMBL/GenBank/DDBJ whole genome shotgun (WGS) entry which is preliminary data.</text>
</comment>
<name>A0AA37N7J1_9FIRM</name>
<evidence type="ECO:0000256" key="2">
    <source>
        <dbReference type="SAM" id="Phobius"/>
    </source>
</evidence>
<evidence type="ECO:0000313" key="3">
    <source>
        <dbReference type="EMBL" id="GKH00821.1"/>
    </source>
</evidence>
<feature type="compositionally biased region" description="Basic and acidic residues" evidence="1">
    <location>
        <begin position="102"/>
        <end position="121"/>
    </location>
</feature>
<sequence>MNENNRIDIYTIPPNFAEEGTILSGRVKTRNAFETALILAGLVPLIMSLSVTGKTKLYIGMIVLVPVIILAILGVQGESLFAFIASFFKFLKRRRSLSVPDERYRLEQSRKKERSERGGKIKRERGKKHRKPKKSLEAGTPESQKETDTGAKKKKTKAKWRKCSPKTEEGESHSSEAGGVL</sequence>
<reference evidence="3" key="1">
    <citation type="submission" date="2022-01" db="EMBL/GenBank/DDBJ databases">
        <title>Novel bile acid biosynthetic pathways are enriched in the microbiome of centenarians.</title>
        <authorList>
            <person name="Sato Y."/>
            <person name="Atarashi K."/>
            <person name="Plichta R.D."/>
            <person name="Arai Y."/>
            <person name="Sasajima S."/>
            <person name="Kearney M.S."/>
            <person name="Suda W."/>
            <person name="Takeshita K."/>
            <person name="Sasaki T."/>
            <person name="Okamoto S."/>
            <person name="Skelly N.A."/>
            <person name="Okamura Y."/>
            <person name="Vlamakis H."/>
            <person name="Li Y."/>
            <person name="Tanoue T."/>
            <person name="Takei H."/>
            <person name="Nittono H."/>
            <person name="Narushima S."/>
            <person name="Irie J."/>
            <person name="Itoh H."/>
            <person name="Moriya K."/>
            <person name="Sugiura Y."/>
            <person name="Suematsu M."/>
            <person name="Moritoki N."/>
            <person name="Shibata S."/>
            <person name="Littman R.D."/>
            <person name="Fischbach A.M."/>
            <person name="Uwamino Y."/>
            <person name="Inoue T."/>
            <person name="Honda A."/>
            <person name="Hattori M."/>
            <person name="Murai T."/>
            <person name="Xavier J.R."/>
            <person name="Hirose N."/>
            <person name="Honda K."/>
        </authorList>
    </citation>
    <scope>NUCLEOTIDE SEQUENCE</scope>
    <source>
        <strain evidence="3">CE91-St55</strain>
    </source>
</reference>
<dbReference type="Proteomes" id="UP001055091">
    <property type="component" value="Unassembled WGS sequence"/>
</dbReference>
<proteinExistence type="predicted"/>
<keyword evidence="2" id="KW-0472">Membrane</keyword>
<organism evidence="3 4">
    <name type="scientific">Hungatella hathewayi</name>
    <dbReference type="NCBI Taxonomy" id="154046"/>
    <lineage>
        <taxon>Bacteria</taxon>
        <taxon>Bacillati</taxon>
        <taxon>Bacillota</taxon>
        <taxon>Clostridia</taxon>
        <taxon>Lachnospirales</taxon>
        <taxon>Lachnospiraceae</taxon>
        <taxon>Hungatella</taxon>
    </lineage>
</organism>
<feature type="region of interest" description="Disordered" evidence="1">
    <location>
        <begin position="102"/>
        <end position="181"/>
    </location>
</feature>
<protein>
    <recommendedName>
        <fullName evidence="5">PrgI family protein</fullName>
    </recommendedName>
</protein>